<dbReference type="Pfam" id="PF12776">
    <property type="entry name" value="Myb_DNA-bind_3"/>
    <property type="match status" value="1"/>
</dbReference>
<keyword evidence="4" id="KW-1185">Reference proteome</keyword>
<evidence type="ECO:0000256" key="1">
    <source>
        <dbReference type="SAM" id="MobiDB-lite"/>
    </source>
</evidence>
<dbReference type="AlphaFoldDB" id="A0AAV6YB82"/>
<dbReference type="PANTHER" id="PTHR46250">
    <property type="entry name" value="MYB/SANT-LIKE DNA-BINDING DOMAIN PROTEIN-RELATED"/>
    <property type="match status" value="1"/>
</dbReference>
<dbReference type="PANTHER" id="PTHR46250:SF15">
    <property type="entry name" value="OS01G0523800 PROTEIN"/>
    <property type="match status" value="1"/>
</dbReference>
<protein>
    <recommendedName>
        <fullName evidence="2">Myb/SANT-like domain-containing protein</fullName>
    </recommendedName>
</protein>
<evidence type="ECO:0000313" key="4">
    <source>
        <dbReference type="Proteomes" id="UP000826271"/>
    </source>
</evidence>
<evidence type="ECO:0000313" key="3">
    <source>
        <dbReference type="EMBL" id="KAG8388605.1"/>
    </source>
</evidence>
<dbReference type="InterPro" id="IPR024752">
    <property type="entry name" value="Myb/SANT-like_dom"/>
</dbReference>
<evidence type="ECO:0000259" key="2">
    <source>
        <dbReference type="Pfam" id="PF12776"/>
    </source>
</evidence>
<comment type="caution">
    <text evidence="3">The sequence shown here is derived from an EMBL/GenBank/DDBJ whole genome shotgun (WGS) entry which is preliminary data.</text>
</comment>
<gene>
    <name evidence="3" type="ORF">BUALT_Bualt02G0142900</name>
</gene>
<dbReference type="Proteomes" id="UP000826271">
    <property type="component" value="Unassembled WGS sequence"/>
</dbReference>
<feature type="domain" description="Myb/SANT-like" evidence="2">
    <location>
        <begin position="24"/>
        <end position="120"/>
    </location>
</feature>
<sequence length="314" mass="35344">MNRMNKMKGAAATESTAKASRRGWTTAEEKTLANALKDLVVMGYKADNGFKSGHQNLLEQAMKQAFPGTTLRAEPHINSRIHVWRKNYGSLSTMRSKSGFGWNSTTNTITVESEDVWTNYIKTDSNARTMSYKSWPLYNDWEEIFGKDRATGENVEGFPDVVQQMLNENNNVVGGDYVPTFDNEQIDEVQSMSFSQANTSGSSKSEKRKRKVVDENDDRFIDLMSSFCDNTDEKLGAISRRIGFEHDSSLSRKSVFETIGQVVSLEMEEMISVSHLIVNNTKNMDLFFSLPNSGKQTMVKMIVEGRFPGKETIG</sequence>
<accession>A0AAV6YB82</accession>
<proteinExistence type="predicted"/>
<reference evidence="3" key="1">
    <citation type="submission" date="2019-10" db="EMBL/GenBank/DDBJ databases">
        <authorList>
            <person name="Zhang R."/>
            <person name="Pan Y."/>
            <person name="Wang J."/>
            <person name="Ma R."/>
            <person name="Yu S."/>
        </authorList>
    </citation>
    <scope>NUCLEOTIDE SEQUENCE</scope>
    <source>
        <strain evidence="3">LA-IB0</strain>
        <tissue evidence="3">Leaf</tissue>
    </source>
</reference>
<organism evidence="3 4">
    <name type="scientific">Buddleja alternifolia</name>
    <dbReference type="NCBI Taxonomy" id="168488"/>
    <lineage>
        <taxon>Eukaryota</taxon>
        <taxon>Viridiplantae</taxon>
        <taxon>Streptophyta</taxon>
        <taxon>Embryophyta</taxon>
        <taxon>Tracheophyta</taxon>
        <taxon>Spermatophyta</taxon>
        <taxon>Magnoliopsida</taxon>
        <taxon>eudicotyledons</taxon>
        <taxon>Gunneridae</taxon>
        <taxon>Pentapetalae</taxon>
        <taxon>asterids</taxon>
        <taxon>lamiids</taxon>
        <taxon>Lamiales</taxon>
        <taxon>Scrophulariaceae</taxon>
        <taxon>Buddlejeae</taxon>
        <taxon>Buddleja</taxon>
    </lineage>
</organism>
<feature type="region of interest" description="Disordered" evidence="1">
    <location>
        <begin position="1"/>
        <end position="25"/>
    </location>
</feature>
<name>A0AAV6YB82_9LAMI</name>
<dbReference type="EMBL" id="WHWC01000002">
    <property type="protein sequence ID" value="KAG8388605.1"/>
    <property type="molecule type" value="Genomic_DNA"/>
</dbReference>